<dbReference type="SUPFAM" id="SSF52540">
    <property type="entry name" value="P-loop containing nucleoside triphosphate hydrolases"/>
    <property type="match status" value="1"/>
</dbReference>
<dbReference type="GO" id="GO:0005874">
    <property type="term" value="C:microtubule"/>
    <property type="evidence" value="ECO:0007669"/>
    <property type="project" value="TreeGrafter"/>
</dbReference>
<dbReference type="EMBL" id="CAMXCT020006124">
    <property type="protein sequence ID" value="CAL1167370.1"/>
    <property type="molecule type" value="Genomic_DNA"/>
</dbReference>
<dbReference type="Gene3D" id="3.40.850.10">
    <property type="entry name" value="Kinesin motor domain"/>
    <property type="match status" value="1"/>
</dbReference>
<evidence type="ECO:0000313" key="3">
    <source>
        <dbReference type="Proteomes" id="UP001152797"/>
    </source>
</evidence>
<dbReference type="Proteomes" id="UP001152797">
    <property type="component" value="Unassembled WGS sequence"/>
</dbReference>
<dbReference type="InterPro" id="IPR027417">
    <property type="entry name" value="P-loop_NTPase"/>
</dbReference>
<comment type="caution">
    <text evidence="1">The sequence shown here is derived from an EMBL/GenBank/DDBJ whole genome shotgun (WGS) entry which is preliminary data.</text>
</comment>
<dbReference type="EMBL" id="CAMXCT030006124">
    <property type="protein sequence ID" value="CAL4801307.1"/>
    <property type="molecule type" value="Genomic_DNA"/>
</dbReference>
<evidence type="ECO:0000313" key="2">
    <source>
        <dbReference type="EMBL" id="CAL4801307.1"/>
    </source>
</evidence>
<dbReference type="InterPro" id="IPR027640">
    <property type="entry name" value="Kinesin-like_fam"/>
</dbReference>
<dbReference type="GO" id="GO:0005871">
    <property type="term" value="C:kinesin complex"/>
    <property type="evidence" value="ECO:0007669"/>
    <property type="project" value="TreeGrafter"/>
</dbReference>
<dbReference type="GO" id="GO:0007018">
    <property type="term" value="P:microtubule-based movement"/>
    <property type="evidence" value="ECO:0007669"/>
    <property type="project" value="InterPro"/>
</dbReference>
<dbReference type="GO" id="GO:0008017">
    <property type="term" value="F:microtubule binding"/>
    <property type="evidence" value="ECO:0007669"/>
    <property type="project" value="TreeGrafter"/>
</dbReference>
<dbReference type="AlphaFoldDB" id="A0A9P1DQS5"/>
<gene>
    <name evidence="1" type="ORF">C1SCF055_LOCUS38926</name>
</gene>
<organism evidence="1">
    <name type="scientific">Cladocopium goreaui</name>
    <dbReference type="NCBI Taxonomy" id="2562237"/>
    <lineage>
        <taxon>Eukaryota</taxon>
        <taxon>Sar</taxon>
        <taxon>Alveolata</taxon>
        <taxon>Dinophyceae</taxon>
        <taxon>Suessiales</taxon>
        <taxon>Symbiodiniaceae</taxon>
        <taxon>Cladocopium</taxon>
    </lineage>
</organism>
<dbReference type="EMBL" id="CAMXCT010006124">
    <property type="protein sequence ID" value="CAI4013995.1"/>
    <property type="molecule type" value="Genomic_DNA"/>
</dbReference>
<proteinExistence type="predicted"/>
<keyword evidence="3" id="KW-1185">Reference proteome</keyword>
<reference evidence="1" key="1">
    <citation type="submission" date="2022-10" db="EMBL/GenBank/DDBJ databases">
        <authorList>
            <person name="Chen Y."/>
            <person name="Dougan E. K."/>
            <person name="Chan C."/>
            <person name="Rhodes N."/>
            <person name="Thang M."/>
        </authorList>
    </citation>
    <scope>NUCLEOTIDE SEQUENCE</scope>
</reference>
<evidence type="ECO:0000313" key="1">
    <source>
        <dbReference type="EMBL" id="CAI4013995.1"/>
    </source>
</evidence>
<dbReference type="PANTHER" id="PTHR24115">
    <property type="entry name" value="KINESIN-RELATED"/>
    <property type="match status" value="1"/>
</dbReference>
<accession>A0A9P1DQS5</accession>
<dbReference type="GO" id="GO:0003777">
    <property type="term" value="F:microtubule motor activity"/>
    <property type="evidence" value="ECO:0007669"/>
    <property type="project" value="InterPro"/>
</dbReference>
<reference evidence="2 3" key="2">
    <citation type="submission" date="2024-05" db="EMBL/GenBank/DDBJ databases">
        <authorList>
            <person name="Chen Y."/>
            <person name="Shah S."/>
            <person name="Dougan E. K."/>
            <person name="Thang M."/>
            <person name="Chan C."/>
        </authorList>
    </citation>
    <scope>NUCLEOTIDE SEQUENCE [LARGE SCALE GENOMIC DNA]</scope>
</reference>
<dbReference type="InterPro" id="IPR036961">
    <property type="entry name" value="Kinesin_motor_dom_sf"/>
</dbReference>
<dbReference type="GO" id="GO:0016887">
    <property type="term" value="F:ATP hydrolysis activity"/>
    <property type="evidence" value="ECO:0007669"/>
    <property type="project" value="TreeGrafter"/>
</dbReference>
<sequence>MREIWVLHPVVSTGEDCGGGAAAPHETIAKRAVDQGSETRGVHHKETEFVVQVPRGSDTVNNQVEEYSFRFARVFGPQATQREVFDVVAKVGAPRARSPELVGIDLHGSHGATVSMEDLVLGALDGVNCSIFAYGQWGSQTDAVTGCDGRRTGSGKTYTICWGLRAGSLVRKIKIFQLLPVGNEHH</sequence>
<dbReference type="PANTHER" id="PTHR24115:SF194">
    <property type="entry name" value="KINESIN-LIKE PROTEIN KIF6"/>
    <property type="match status" value="1"/>
</dbReference>
<name>A0A9P1DQS5_9DINO</name>
<protein>
    <submittedName>
        <fullName evidence="2">Kinesin-like protein 2</fullName>
    </submittedName>
</protein>